<reference evidence="2" key="1">
    <citation type="submission" date="2021-03" db="EMBL/GenBank/DDBJ databases">
        <title>Detection of Klebsiella quasipneumoniae subsp. similipneumoniae co-producing GES-24 and VEB-1 from hospital sewage.</title>
        <authorList>
            <person name="Hayashi W."/>
            <person name="Soga E."/>
            <person name="Iimura M."/>
            <person name="Yoshida S."/>
            <person name="Izumi K."/>
            <person name="Nagano Y."/>
            <person name="Nagano N."/>
        </authorList>
    </citation>
    <scope>NUCLEOTIDE SEQUENCE</scope>
    <source>
        <strain evidence="2">MS2H7</strain>
        <plasmid evidence="2">pmS2H7-GES24</plasmid>
    </source>
</reference>
<protein>
    <submittedName>
        <fullName evidence="2">Uncharacterized protein</fullName>
    </submittedName>
</protein>
<dbReference type="EMBL" id="LC621169">
    <property type="protein sequence ID" value="BCU04565.1"/>
    <property type="molecule type" value="Genomic_DNA"/>
</dbReference>
<name>A0A811BTJ6_9ENTR</name>
<keyword evidence="2" id="KW-0614">Plasmid</keyword>
<accession>A0A811BTJ6</accession>
<proteinExistence type="predicted"/>
<sequence>MLGFTCKCLRSNPIDMKRNAMNKKINPHDNEANQNNRNKGTSGTNLQFDQAQGNRGKQLNPNQQKVTNRKPPLIETLPPDVVASIIKKCTINP</sequence>
<evidence type="ECO:0000313" key="2">
    <source>
        <dbReference type="EMBL" id="BCU04565.1"/>
    </source>
</evidence>
<evidence type="ECO:0000256" key="1">
    <source>
        <dbReference type="SAM" id="MobiDB-lite"/>
    </source>
</evidence>
<feature type="compositionally biased region" description="Polar residues" evidence="1">
    <location>
        <begin position="32"/>
        <end position="66"/>
    </location>
</feature>
<dbReference type="AlphaFoldDB" id="A0A811BTJ6"/>
<geneLocation type="plasmid" evidence="2">
    <name>pmS2H7-GES24</name>
</geneLocation>
<feature type="region of interest" description="Disordered" evidence="1">
    <location>
        <begin position="21"/>
        <end position="75"/>
    </location>
</feature>
<organism evidence="2">
    <name type="scientific">Klebsiella quasipneumoniae subsp. similipneumoniae</name>
    <dbReference type="NCBI Taxonomy" id="1463164"/>
    <lineage>
        <taxon>Bacteria</taxon>
        <taxon>Pseudomonadati</taxon>
        <taxon>Pseudomonadota</taxon>
        <taxon>Gammaproteobacteria</taxon>
        <taxon>Enterobacterales</taxon>
        <taxon>Enterobacteriaceae</taxon>
        <taxon>Klebsiella/Raoultella group</taxon>
        <taxon>Klebsiella</taxon>
        <taxon>Klebsiella pneumoniae complex</taxon>
    </lineage>
</organism>